<dbReference type="Pfam" id="PF13962">
    <property type="entry name" value="PGG"/>
    <property type="match status" value="1"/>
</dbReference>
<sequence>MDVSLLFQSEAGDREIEEILQQAGAMRSGELHSLAQTTVHDQINAGNNPSNNQSTTEPSRAPFGRLFPNIRDSSTQEPTALLAIALFLANTTYQSMLSPPGGVWQDDEFGNNFSNDTKTTIPHIAGQAVMSYHHPHKFAVFQLFISLGFLFSAYMIIILTDGIFMHWILKIAVAALVDCHAHGIEVTASQASTATKRILARLLGSFEIVVLSILYLKWRARNALSLKDQVRAITEGLVQRLQIWTFWLNDFLASLQRPEQTVEP</sequence>
<evidence type="ECO:0000313" key="5">
    <source>
        <dbReference type="Proteomes" id="UP001642360"/>
    </source>
</evidence>
<accession>A0ABC8QWG5</accession>
<dbReference type="InterPro" id="IPR026961">
    <property type="entry name" value="PGG_dom"/>
</dbReference>
<feature type="region of interest" description="Disordered" evidence="1">
    <location>
        <begin position="42"/>
        <end position="62"/>
    </location>
</feature>
<organism evidence="4 5">
    <name type="scientific">Ilex paraguariensis</name>
    <name type="common">yerba mate</name>
    <dbReference type="NCBI Taxonomy" id="185542"/>
    <lineage>
        <taxon>Eukaryota</taxon>
        <taxon>Viridiplantae</taxon>
        <taxon>Streptophyta</taxon>
        <taxon>Embryophyta</taxon>
        <taxon>Tracheophyta</taxon>
        <taxon>Spermatophyta</taxon>
        <taxon>Magnoliopsida</taxon>
        <taxon>eudicotyledons</taxon>
        <taxon>Gunneridae</taxon>
        <taxon>Pentapetalae</taxon>
        <taxon>asterids</taxon>
        <taxon>campanulids</taxon>
        <taxon>Aquifoliales</taxon>
        <taxon>Aquifoliaceae</taxon>
        <taxon>Ilex</taxon>
    </lineage>
</organism>
<name>A0ABC8QWG5_9AQUA</name>
<protein>
    <recommendedName>
        <fullName evidence="3">PGG domain-containing protein</fullName>
    </recommendedName>
</protein>
<dbReference type="Proteomes" id="UP001642360">
    <property type="component" value="Unassembled WGS sequence"/>
</dbReference>
<dbReference type="AlphaFoldDB" id="A0ABC8QWG5"/>
<feature type="transmembrane region" description="Helical" evidence="2">
    <location>
        <begin position="138"/>
        <end position="159"/>
    </location>
</feature>
<keyword evidence="2" id="KW-1133">Transmembrane helix</keyword>
<proteinExistence type="predicted"/>
<evidence type="ECO:0000313" key="4">
    <source>
        <dbReference type="EMBL" id="CAK9136762.1"/>
    </source>
</evidence>
<gene>
    <name evidence="4" type="ORF">ILEXP_LOCUS3769</name>
</gene>
<reference evidence="4 5" key="1">
    <citation type="submission" date="2024-02" db="EMBL/GenBank/DDBJ databases">
        <authorList>
            <person name="Vignale AGUSTIN F."/>
            <person name="Sosa J E."/>
            <person name="Modenutti C."/>
        </authorList>
    </citation>
    <scope>NUCLEOTIDE SEQUENCE [LARGE SCALE GENOMIC DNA]</scope>
</reference>
<keyword evidence="2" id="KW-0472">Membrane</keyword>
<evidence type="ECO:0000256" key="1">
    <source>
        <dbReference type="SAM" id="MobiDB-lite"/>
    </source>
</evidence>
<feature type="domain" description="PGG" evidence="3">
    <location>
        <begin position="79"/>
        <end position="161"/>
    </location>
</feature>
<evidence type="ECO:0000256" key="2">
    <source>
        <dbReference type="SAM" id="Phobius"/>
    </source>
</evidence>
<feature type="transmembrane region" description="Helical" evidence="2">
    <location>
        <begin position="198"/>
        <end position="216"/>
    </location>
</feature>
<keyword evidence="5" id="KW-1185">Reference proteome</keyword>
<keyword evidence="2" id="KW-0812">Transmembrane</keyword>
<feature type="compositionally biased region" description="Polar residues" evidence="1">
    <location>
        <begin position="42"/>
        <end position="58"/>
    </location>
</feature>
<comment type="caution">
    <text evidence="4">The sequence shown here is derived from an EMBL/GenBank/DDBJ whole genome shotgun (WGS) entry which is preliminary data.</text>
</comment>
<evidence type="ECO:0000259" key="3">
    <source>
        <dbReference type="Pfam" id="PF13962"/>
    </source>
</evidence>
<dbReference type="EMBL" id="CAUOFW020000778">
    <property type="protein sequence ID" value="CAK9136762.1"/>
    <property type="molecule type" value="Genomic_DNA"/>
</dbReference>